<keyword evidence="2" id="KW-1185">Reference proteome</keyword>
<dbReference type="EMBL" id="CP081294">
    <property type="protein sequence ID" value="QZD95511.1"/>
    <property type="molecule type" value="Genomic_DNA"/>
</dbReference>
<dbReference type="RefSeq" id="WP_221431250.1">
    <property type="nucleotide sequence ID" value="NZ_CP081294.1"/>
</dbReference>
<name>A0ABX9A2K0_9SPHN</name>
<reference evidence="1 2" key="1">
    <citation type="submission" date="2021-08" db="EMBL/GenBank/DDBJ databases">
        <title>Comparative Genomics Analysis of the Genus Qipengyuania Reveals Extensive Genetic Diversity and Metabolic Versatility, Including the Description of Fifteen Novel Species.</title>
        <authorList>
            <person name="Liu Y."/>
        </authorList>
    </citation>
    <scope>NUCLEOTIDE SEQUENCE [LARGE SCALE GENOMIC DNA]</scope>
    <source>
        <strain evidence="1 2">1NDH1</strain>
    </source>
</reference>
<gene>
    <name evidence="1" type="ORF">K3136_01920</name>
</gene>
<organism evidence="1 2">
    <name type="scientific">Qipengyuania gelatinilytica</name>
    <dbReference type="NCBI Taxonomy" id="2867231"/>
    <lineage>
        <taxon>Bacteria</taxon>
        <taxon>Pseudomonadati</taxon>
        <taxon>Pseudomonadota</taxon>
        <taxon>Alphaproteobacteria</taxon>
        <taxon>Sphingomonadales</taxon>
        <taxon>Erythrobacteraceae</taxon>
        <taxon>Qipengyuania</taxon>
    </lineage>
</organism>
<accession>A0ABX9A2K0</accession>
<evidence type="ECO:0000313" key="2">
    <source>
        <dbReference type="Proteomes" id="UP000824321"/>
    </source>
</evidence>
<protein>
    <submittedName>
        <fullName evidence="1">Uncharacterized protein</fullName>
    </submittedName>
</protein>
<proteinExistence type="predicted"/>
<dbReference type="Proteomes" id="UP000824321">
    <property type="component" value="Chromosome"/>
</dbReference>
<evidence type="ECO:0000313" key="1">
    <source>
        <dbReference type="EMBL" id="QZD95511.1"/>
    </source>
</evidence>
<sequence>MSDRKARMLEDKYLRDSARALVEADIKHIKADFAHKGLGERAMDRVTEGAMDLYEEAIDVAEDNKGALAALVAAIVVWFARNPLLELLGIVNDEEDEDWDETSDGSER</sequence>